<evidence type="ECO:0000313" key="2">
    <source>
        <dbReference type="EMBL" id="GAA4548697.1"/>
    </source>
</evidence>
<dbReference type="EMBL" id="BAABGT010000040">
    <property type="protein sequence ID" value="GAA4548697.1"/>
    <property type="molecule type" value="Genomic_DNA"/>
</dbReference>
<protein>
    <submittedName>
        <fullName evidence="2">Amidohydrolase family protein</fullName>
    </submittedName>
</protein>
<dbReference type="SUPFAM" id="SSF51556">
    <property type="entry name" value="Metallo-dependent hydrolases"/>
    <property type="match status" value="1"/>
</dbReference>
<dbReference type="SUPFAM" id="SSF51338">
    <property type="entry name" value="Composite domain of metallo-dependent hydrolases"/>
    <property type="match status" value="1"/>
</dbReference>
<organism evidence="2 3">
    <name type="scientific">Pseudonocardia xishanensis</name>
    <dbReference type="NCBI Taxonomy" id="630995"/>
    <lineage>
        <taxon>Bacteria</taxon>
        <taxon>Bacillati</taxon>
        <taxon>Actinomycetota</taxon>
        <taxon>Actinomycetes</taxon>
        <taxon>Pseudonocardiales</taxon>
        <taxon>Pseudonocardiaceae</taxon>
        <taxon>Pseudonocardia</taxon>
    </lineage>
</organism>
<evidence type="ECO:0000313" key="3">
    <source>
        <dbReference type="Proteomes" id="UP001501598"/>
    </source>
</evidence>
<reference evidence="3" key="1">
    <citation type="journal article" date="2019" name="Int. J. Syst. Evol. Microbiol.">
        <title>The Global Catalogue of Microorganisms (GCM) 10K type strain sequencing project: providing services to taxonomists for standard genome sequencing and annotation.</title>
        <authorList>
            <consortium name="The Broad Institute Genomics Platform"/>
            <consortium name="The Broad Institute Genome Sequencing Center for Infectious Disease"/>
            <person name="Wu L."/>
            <person name="Ma J."/>
        </authorList>
    </citation>
    <scope>NUCLEOTIDE SEQUENCE [LARGE SCALE GENOMIC DNA]</scope>
    <source>
        <strain evidence="3">JCM 17906</strain>
    </source>
</reference>
<dbReference type="Proteomes" id="UP001501598">
    <property type="component" value="Unassembled WGS sequence"/>
</dbReference>
<dbReference type="InterPro" id="IPR050378">
    <property type="entry name" value="Metallo-dep_Hydrolases_sf"/>
</dbReference>
<keyword evidence="3" id="KW-1185">Reference proteome</keyword>
<dbReference type="PANTHER" id="PTHR11647:SF1">
    <property type="entry name" value="COLLAPSIN RESPONSE MEDIATOR PROTEIN"/>
    <property type="match status" value="1"/>
</dbReference>
<dbReference type="InterPro" id="IPR011059">
    <property type="entry name" value="Metal-dep_hydrolase_composite"/>
</dbReference>
<accession>A0ABP8RV98</accession>
<feature type="domain" description="Amidohydrolase 3" evidence="1">
    <location>
        <begin position="45"/>
        <end position="195"/>
    </location>
</feature>
<dbReference type="InterPro" id="IPR013108">
    <property type="entry name" value="Amidohydro_3"/>
</dbReference>
<comment type="caution">
    <text evidence="2">The sequence shown here is derived from an EMBL/GenBank/DDBJ whole genome shotgun (WGS) entry which is preliminary data.</text>
</comment>
<dbReference type="Gene3D" id="2.30.40.10">
    <property type="entry name" value="Urease, subunit C, domain 1"/>
    <property type="match status" value="2"/>
</dbReference>
<feature type="domain" description="Amidohydrolase 3" evidence="1">
    <location>
        <begin position="368"/>
        <end position="549"/>
    </location>
</feature>
<evidence type="ECO:0000259" key="1">
    <source>
        <dbReference type="Pfam" id="PF07969"/>
    </source>
</evidence>
<dbReference type="PANTHER" id="PTHR11647">
    <property type="entry name" value="HYDRANTOINASE/DIHYDROPYRIMIDINASE FAMILY MEMBER"/>
    <property type="match status" value="1"/>
</dbReference>
<sequence length="571" mass="63219">MDLDLIIRNGTVVDGTGADRRRADIGVKDGRITEIGDLGDARATRTVDADGLVVAPGVIDLHTHYDGQVHWDPHLTNTGTHGATTVAVGNCGFGFAPCKPEMRDRYMQMMERTEQIPYEALRQGMPWKWETFPEWMEHLRSLPKALNMASFLPINPLMIYVMGIEAAKSRPATEDERAEMRRLLHEAMDAGALGFAVTWLGEMNNHTDFDGSPMPSDIMEIEEAYNLAQVLRERGGGIIQANTDIPMLRNRRDVCAELAHISGATVIHNVIMVVPDSTVHLDVLAWLDECTEEGLDIYTQSIASRGWTEFTVLNYTSWDVLPVFKAFTDQDPDGKAALARSPEYRQRVVDEYDFGPQQHAGTRFHEFTMIDAAGAAEFTAHENKTVAEIAADTGRSVTDTFYDILVASKLQAQFTHLTRFVYDEKLVGPVLQHPRVLAGGSDGGAHVKFVAGGQWPTDLIIWLARDSDQFTLEEIHAKISALPARVLGLPDRGTLVPGNAADIMIYDLDELGYQHGRYEVRHDLPGGDWRKFVDVRGLRYVLVNGEITFVDGVPQDPRPGALVTTAVGATT</sequence>
<gene>
    <name evidence="2" type="ORF">GCM10023175_35580</name>
</gene>
<dbReference type="Pfam" id="PF07969">
    <property type="entry name" value="Amidohydro_3"/>
    <property type="match status" value="2"/>
</dbReference>
<proteinExistence type="predicted"/>
<dbReference type="Gene3D" id="3.20.20.140">
    <property type="entry name" value="Metal-dependent hydrolases"/>
    <property type="match status" value="2"/>
</dbReference>
<dbReference type="InterPro" id="IPR032466">
    <property type="entry name" value="Metal_Hydrolase"/>
</dbReference>
<name>A0ABP8RV98_9PSEU</name>